<dbReference type="InterPro" id="IPR050130">
    <property type="entry name" value="ClpA_ClpB"/>
</dbReference>
<dbReference type="InterPro" id="IPR018368">
    <property type="entry name" value="ClpA/B_CS1"/>
</dbReference>
<dbReference type="SMART" id="SM01086">
    <property type="entry name" value="ClpB_D2-small"/>
    <property type="match status" value="1"/>
</dbReference>
<dbReference type="NCBIfam" id="TIGR03346">
    <property type="entry name" value="chaperone_ClpB"/>
    <property type="match status" value="1"/>
</dbReference>
<gene>
    <name evidence="11 13" type="primary">clpB</name>
    <name evidence="13" type="ORF">HMPREF0634_0437</name>
</gene>
<feature type="domain" description="Clp R" evidence="12">
    <location>
        <begin position="3"/>
        <end position="151"/>
    </location>
</feature>
<dbReference type="GO" id="GO:0042026">
    <property type="term" value="P:protein refolding"/>
    <property type="evidence" value="ECO:0007669"/>
    <property type="project" value="UniProtKB-UniRule"/>
</dbReference>
<keyword evidence="11" id="KW-0346">Stress response</keyword>
<comment type="similarity">
    <text evidence="2 10">Belongs to the ClpA/ClpB family.</text>
</comment>
<comment type="subcellular location">
    <subcellularLocation>
        <location evidence="1 11">Cytoplasm</location>
    </subcellularLocation>
</comment>
<dbReference type="Pfam" id="PF02861">
    <property type="entry name" value="Clp_N"/>
    <property type="match status" value="1"/>
</dbReference>
<dbReference type="GeneID" id="84799929"/>
<reference evidence="13 14" key="1">
    <citation type="submission" date="2010-08" db="EMBL/GenBank/DDBJ databases">
        <authorList>
            <person name="Harkins D.M."/>
            <person name="Madupu R."/>
            <person name="Durkin A.S."/>
            <person name="Torralba M."/>
            <person name="Methe B."/>
            <person name="Sutton G.G."/>
            <person name="Nelson K.E."/>
        </authorList>
    </citation>
    <scope>NUCLEOTIDE SEQUENCE [LARGE SCALE GENOMIC DNA]</scope>
    <source>
        <strain evidence="13 14">DSM 17678</strain>
    </source>
</reference>
<dbReference type="AlphaFoldDB" id="E0E185"/>
<feature type="coiled-coil region" evidence="11">
    <location>
        <begin position="417"/>
        <end position="531"/>
    </location>
</feature>
<dbReference type="Pfam" id="PF17871">
    <property type="entry name" value="AAA_lid_9"/>
    <property type="match status" value="1"/>
</dbReference>
<evidence type="ECO:0000256" key="10">
    <source>
        <dbReference type="RuleBase" id="RU004432"/>
    </source>
</evidence>
<evidence type="ECO:0000256" key="9">
    <source>
        <dbReference type="PROSITE-ProRule" id="PRU01251"/>
    </source>
</evidence>
<evidence type="ECO:0000256" key="6">
    <source>
        <dbReference type="ARBA" id="ARBA00023054"/>
    </source>
</evidence>
<dbReference type="Gene3D" id="3.40.50.300">
    <property type="entry name" value="P-loop containing nucleotide triphosphate hydrolases"/>
    <property type="match status" value="3"/>
</dbReference>
<evidence type="ECO:0000256" key="2">
    <source>
        <dbReference type="ARBA" id="ARBA00008675"/>
    </source>
</evidence>
<evidence type="ECO:0000256" key="7">
    <source>
        <dbReference type="ARBA" id="ARBA00023186"/>
    </source>
</evidence>
<dbReference type="Pfam" id="PF07724">
    <property type="entry name" value="AAA_2"/>
    <property type="match status" value="1"/>
</dbReference>
<keyword evidence="4 10" id="KW-0547">Nucleotide-binding</keyword>
<dbReference type="RefSeq" id="WP_007788122.1">
    <property type="nucleotide sequence ID" value="NZ_ADGQ01000004.1"/>
</dbReference>
<keyword evidence="14" id="KW-1185">Reference proteome</keyword>
<dbReference type="InterPro" id="IPR003959">
    <property type="entry name" value="ATPase_AAA_core"/>
</dbReference>
<dbReference type="PROSITE" id="PS00871">
    <property type="entry name" value="CLPAB_2"/>
    <property type="match status" value="1"/>
</dbReference>
<evidence type="ECO:0000313" key="13">
    <source>
        <dbReference type="EMBL" id="EFM65372.1"/>
    </source>
</evidence>
<dbReference type="Pfam" id="PF10431">
    <property type="entry name" value="ClpB_D2-small"/>
    <property type="match status" value="1"/>
</dbReference>
<dbReference type="InterPro" id="IPR004176">
    <property type="entry name" value="Clp_R_N"/>
</dbReference>
<evidence type="ECO:0000256" key="1">
    <source>
        <dbReference type="ARBA" id="ARBA00004496"/>
    </source>
</evidence>
<dbReference type="Gene3D" id="1.10.1780.10">
    <property type="entry name" value="Clp, N-terminal domain"/>
    <property type="match status" value="1"/>
</dbReference>
<dbReference type="InterPro" id="IPR001270">
    <property type="entry name" value="ClpA/B"/>
</dbReference>
<evidence type="ECO:0000256" key="3">
    <source>
        <dbReference type="ARBA" id="ARBA00022737"/>
    </source>
</evidence>
<evidence type="ECO:0000313" key="14">
    <source>
        <dbReference type="Proteomes" id="UP000003244"/>
    </source>
</evidence>
<dbReference type="PROSITE" id="PS51903">
    <property type="entry name" value="CLP_R"/>
    <property type="match status" value="1"/>
</dbReference>
<keyword evidence="3 9" id="KW-0677">Repeat</keyword>
<accession>E0E185</accession>
<dbReference type="GO" id="GO:0016887">
    <property type="term" value="F:ATP hydrolysis activity"/>
    <property type="evidence" value="ECO:0007669"/>
    <property type="project" value="InterPro"/>
</dbReference>
<dbReference type="InterPro" id="IPR003593">
    <property type="entry name" value="AAA+_ATPase"/>
</dbReference>
<dbReference type="InterPro" id="IPR017730">
    <property type="entry name" value="Chaperonin_ClpB"/>
</dbReference>
<dbReference type="PROSITE" id="PS00870">
    <property type="entry name" value="CLPAB_1"/>
    <property type="match status" value="1"/>
</dbReference>
<sequence length="862" mass="96907">MNVEKMTLRVQNALNDAFSEAVRNNNQQVDVIHLLYALLDQEDGLIPNIVEKMNISSESLKKSVKNEISKLPSVTGGGANSQGVTATRGINEIMVNAEKIADDFKDSYISVEHIMLAIFDKEKSSVIGRIFGQYGLVKQEFLNVLHQVRGNQRVDSQDPEGIYDALTKYGTNLVKLAENNKLDPVIGRDEEIRRAIRILSRRTKNNPVLIGEPGVGKTAIVEGLAQRIVKGDVPEGLKDKVIFSLDMGALIAGAKYRGEFEERLKAVLKEVSSSEGKIILFIDEIHTIVGAGKTEGSMDAGNLIKPMLARGELNCIGATTFDEYRKYIEKDKALERRFQPVIVDEPSLEDTISILRGLKERFEIHHGIRIHDNAIVAAAKLSDRYIQDRFLPDKAIDLIDEAGAMIRSEIDSLPTDLDIVRRRLLMLETEREALLKEEDEKSKSRLEELEKELADLKEENDSMTARYEKEKNRITELKVLKSNLDEARAKVEKYEREYDFNKAAEVKFGQIPKLEEEIKNFEDKYDSESGESLLKEEVTENEIADIISKWTGIPVSKLVETEKAKLLNLENQLHKRVIGQDEAVTAVSNAILRSRAGLSDQKKPMGSFIFLGPTGVGKTELAKTLARDLFDSEDSIVRIDMSEYMEKHSVSRLVGPPPGYVGYEEGGQLTEAIRRKPYSVILFDEIEKAHDDVFNIFLQILDDGRLTDNKGKTVDFKNSLIIMTSNIGSSTLLEAGGNIDENVSESVLKQMRSRFKPEFLNRVDDIIMFKPLMKDEIKQVIDIFFADLAARLSENNISVDLTEAAKDLMIKEAYDPVYGARPLKRYISNNIETILARKIIGGQIKPGDRVKIDSQDDQIVIS</sequence>
<evidence type="ECO:0000256" key="8">
    <source>
        <dbReference type="ARBA" id="ARBA00026057"/>
    </source>
</evidence>
<dbReference type="InterPro" id="IPR036628">
    <property type="entry name" value="Clp_N_dom_sf"/>
</dbReference>
<evidence type="ECO:0000256" key="11">
    <source>
        <dbReference type="RuleBase" id="RU362034"/>
    </source>
</evidence>
<dbReference type="CDD" id="cd19499">
    <property type="entry name" value="RecA-like_ClpB_Hsp104-like"/>
    <property type="match status" value="1"/>
</dbReference>
<keyword evidence="11" id="KW-0963">Cytoplasm</keyword>
<dbReference type="GO" id="GO:0005524">
    <property type="term" value="F:ATP binding"/>
    <property type="evidence" value="ECO:0007669"/>
    <property type="project" value="UniProtKB-UniRule"/>
</dbReference>
<dbReference type="GO" id="GO:0034605">
    <property type="term" value="P:cellular response to heat"/>
    <property type="evidence" value="ECO:0007669"/>
    <property type="project" value="TreeGrafter"/>
</dbReference>
<dbReference type="InterPro" id="IPR028299">
    <property type="entry name" value="ClpA/B_CS2"/>
</dbReference>
<organism evidence="13 14">
    <name type="scientific">Peptostreptococcus stomatis DSM 17678</name>
    <dbReference type="NCBI Taxonomy" id="596315"/>
    <lineage>
        <taxon>Bacteria</taxon>
        <taxon>Bacillati</taxon>
        <taxon>Bacillota</taxon>
        <taxon>Clostridia</taxon>
        <taxon>Peptostreptococcales</taxon>
        <taxon>Peptostreptococcaceae</taxon>
        <taxon>Peptostreptococcus</taxon>
    </lineage>
</organism>
<comment type="subunit">
    <text evidence="11">Homohexamer; The oligomerization is ATP-dependent.</text>
</comment>
<proteinExistence type="inferred from homology"/>
<dbReference type="Gene3D" id="1.10.8.60">
    <property type="match status" value="1"/>
</dbReference>
<keyword evidence="5 10" id="KW-0067">ATP-binding</keyword>
<keyword evidence="6 11" id="KW-0175">Coiled coil</keyword>
<dbReference type="FunFam" id="3.40.50.300:FF:000120">
    <property type="entry name" value="ATP-dependent chaperone ClpB"/>
    <property type="match status" value="1"/>
</dbReference>
<comment type="caution">
    <text evidence="13">The sequence shown here is derived from an EMBL/GenBank/DDBJ whole genome shotgun (WGS) entry which is preliminary data.</text>
</comment>
<keyword evidence="7 10" id="KW-0143">Chaperone</keyword>
<dbReference type="EMBL" id="ADGQ01000004">
    <property type="protein sequence ID" value="EFM65372.1"/>
    <property type="molecule type" value="Genomic_DNA"/>
</dbReference>
<comment type="function">
    <text evidence="11">Part of a stress-induced multi-chaperone system, it is involved in the recovery of the cell from heat-induced damage, in cooperation with DnaK, DnaJ and GrpE.</text>
</comment>
<dbReference type="PANTHER" id="PTHR11638">
    <property type="entry name" value="ATP-DEPENDENT CLP PROTEASE"/>
    <property type="match status" value="1"/>
</dbReference>
<dbReference type="PANTHER" id="PTHR11638:SF18">
    <property type="entry name" value="HEAT SHOCK PROTEIN 104"/>
    <property type="match status" value="1"/>
</dbReference>
<dbReference type="InterPro" id="IPR027417">
    <property type="entry name" value="P-loop_NTPase"/>
</dbReference>
<dbReference type="SMART" id="SM00382">
    <property type="entry name" value="AAA"/>
    <property type="match status" value="2"/>
</dbReference>
<dbReference type="InterPro" id="IPR041546">
    <property type="entry name" value="ClpA/ClpB_AAA_lid"/>
</dbReference>
<dbReference type="CDD" id="cd00009">
    <property type="entry name" value="AAA"/>
    <property type="match status" value="1"/>
</dbReference>
<dbReference type="STRING" id="596315.HMPREF0634_0437"/>
<dbReference type="OrthoDB" id="9803641at2"/>
<name>E0E185_9FIRM</name>
<dbReference type="InterPro" id="IPR019489">
    <property type="entry name" value="Clp_ATPase_C"/>
</dbReference>
<dbReference type="GO" id="GO:0005737">
    <property type="term" value="C:cytoplasm"/>
    <property type="evidence" value="ECO:0007669"/>
    <property type="project" value="UniProtKB-SubCell"/>
</dbReference>
<dbReference type="SUPFAM" id="SSF81923">
    <property type="entry name" value="Double Clp-N motif"/>
    <property type="match status" value="1"/>
</dbReference>
<dbReference type="eggNOG" id="COG0542">
    <property type="taxonomic scope" value="Bacteria"/>
</dbReference>
<dbReference type="FunFam" id="3.40.50.300:FF:000025">
    <property type="entry name" value="ATP-dependent Clp protease subunit"/>
    <property type="match status" value="1"/>
</dbReference>
<dbReference type="SUPFAM" id="SSF52540">
    <property type="entry name" value="P-loop containing nucleoside triphosphate hydrolases"/>
    <property type="match status" value="2"/>
</dbReference>
<dbReference type="Pfam" id="PF00004">
    <property type="entry name" value="AAA"/>
    <property type="match status" value="1"/>
</dbReference>
<evidence type="ECO:0000256" key="4">
    <source>
        <dbReference type="ARBA" id="ARBA00022741"/>
    </source>
</evidence>
<protein>
    <recommendedName>
        <fullName evidence="11">Chaperone protein ClpB</fullName>
    </recommendedName>
</protein>
<dbReference type="PRINTS" id="PR00300">
    <property type="entry name" value="CLPPROTEASEA"/>
</dbReference>
<dbReference type="Proteomes" id="UP000003244">
    <property type="component" value="Unassembled WGS sequence"/>
</dbReference>
<comment type="subunit">
    <text evidence="8">Homohexamer. The oligomerization is ATP-dependent.</text>
</comment>
<evidence type="ECO:0000259" key="12">
    <source>
        <dbReference type="PROSITE" id="PS51903"/>
    </source>
</evidence>
<dbReference type="FunFam" id="3.40.50.300:FF:000010">
    <property type="entry name" value="Chaperone clpB 1, putative"/>
    <property type="match status" value="1"/>
</dbReference>
<evidence type="ECO:0000256" key="5">
    <source>
        <dbReference type="ARBA" id="ARBA00022840"/>
    </source>
</evidence>